<feature type="compositionally biased region" description="Polar residues" evidence="9">
    <location>
        <begin position="358"/>
        <end position="385"/>
    </location>
</feature>
<feature type="region of interest" description="Disordered" evidence="9">
    <location>
        <begin position="48"/>
        <end position="95"/>
    </location>
</feature>
<accession>A0AAN5DAZ2</accession>
<comment type="similarity">
    <text evidence="2">Belongs to the TALE/MEIS homeobox family.</text>
</comment>
<reference evidence="12" key="1">
    <citation type="submission" date="2022-10" db="EMBL/GenBank/DDBJ databases">
        <title>Genome assembly of Pristionchus species.</title>
        <authorList>
            <person name="Yoshida K."/>
            <person name="Sommer R.J."/>
        </authorList>
    </citation>
    <scope>NUCLEOTIDE SEQUENCE [LARGE SCALE GENOMIC DNA]</scope>
    <source>
        <strain evidence="12">RS5460</strain>
    </source>
</reference>
<evidence type="ECO:0000313" key="12">
    <source>
        <dbReference type="Proteomes" id="UP001328107"/>
    </source>
</evidence>
<feature type="non-terminal residue" evidence="11">
    <location>
        <position position="1"/>
    </location>
</feature>
<keyword evidence="12" id="KW-1185">Reference proteome</keyword>
<evidence type="ECO:0000256" key="6">
    <source>
        <dbReference type="ARBA" id="ARBA00072562"/>
    </source>
</evidence>
<evidence type="ECO:0000256" key="7">
    <source>
        <dbReference type="ARBA" id="ARBA00083268"/>
    </source>
</evidence>
<comment type="caution">
    <text evidence="11">The sequence shown here is derived from an EMBL/GenBank/DDBJ whole genome shotgun (WGS) entry which is preliminary data.</text>
</comment>
<evidence type="ECO:0000256" key="5">
    <source>
        <dbReference type="ARBA" id="ARBA00023242"/>
    </source>
</evidence>
<dbReference type="CDD" id="cd00086">
    <property type="entry name" value="homeodomain"/>
    <property type="match status" value="1"/>
</dbReference>
<dbReference type="Pfam" id="PF05920">
    <property type="entry name" value="Homeobox_KN"/>
    <property type="match status" value="1"/>
</dbReference>
<organism evidence="11 12">
    <name type="scientific">Pristionchus mayeri</name>
    <dbReference type="NCBI Taxonomy" id="1317129"/>
    <lineage>
        <taxon>Eukaryota</taxon>
        <taxon>Metazoa</taxon>
        <taxon>Ecdysozoa</taxon>
        <taxon>Nematoda</taxon>
        <taxon>Chromadorea</taxon>
        <taxon>Rhabditida</taxon>
        <taxon>Rhabditina</taxon>
        <taxon>Diplogasteromorpha</taxon>
        <taxon>Diplogasteroidea</taxon>
        <taxon>Neodiplogasteridae</taxon>
        <taxon>Pristionchus</taxon>
    </lineage>
</organism>
<evidence type="ECO:0000256" key="8">
    <source>
        <dbReference type="PROSITE-ProRule" id="PRU00108"/>
    </source>
</evidence>
<evidence type="ECO:0000256" key="9">
    <source>
        <dbReference type="SAM" id="MobiDB-lite"/>
    </source>
</evidence>
<dbReference type="InterPro" id="IPR032453">
    <property type="entry name" value="PKNOX/Meis_N"/>
</dbReference>
<dbReference type="InterPro" id="IPR050224">
    <property type="entry name" value="TALE_homeobox"/>
</dbReference>
<evidence type="ECO:0000259" key="10">
    <source>
        <dbReference type="PROSITE" id="PS50071"/>
    </source>
</evidence>
<evidence type="ECO:0000256" key="1">
    <source>
        <dbReference type="ARBA" id="ARBA00004123"/>
    </source>
</evidence>
<gene>
    <name evidence="11" type="ORF">PMAYCL1PPCAC_29495</name>
</gene>
<keyword evidence="3 8" id="KW-0238">DNA-binding</keyword>
<dbReference type="GO" id="GO:0006355">
    <property type="term" value="P:regulation of DNA-templated transcription"/>
    <property type="evidence" value="ECO:0007669"/>
    <property type="project" value="InterPro"/>
</dbReference>
<dbReference type="EMBL" id="BTRK01000006">
    <property type="protein sequence ID" value="GMR59300.1"/>
    <property type="molecule type" value="Genomic_DNA"/>
</dbReference>
<feature type="compositionally biased region" description="Low complexity" evidence="9">
    <location>
        <begin position="331"/>
        <end position="356"/>
    </location>
</feature>
<protein>
    <recommendedName>
        <fullName evidence="6">Homeobox protein unc-62</fullName>
    </recommendedName>
    <alternativeName>
        <fullName evidence="7">Uncoordinated protein 62</fullName>
    </alternativeName>
</protein>
<evidence type="ECO:0000256" key="3">
    <source>
        <dbReference type="ARBA" id="ARBA00023125"/>
    </source>
</evidence>
<dbReference type="InterPro" id="IPR001356">
    <property type="entry name" value="HD"/>
</dbReference>
<feature type="region of interest" description="Disordered" evidence="9">
    <location>
        <begin position="306"/>
        <end position="404"/>
    </location>
</feature>
<dbReference type="PANTHER" id="PTHR11850">
    <property type="entry name" value="HOMEOBOX PROTEIN TRANSCRIPTION FACTORS"/>
    <property type="match status" value="1"/>
</dbReference>
<proteinExistence type="inferred from homology"/>
<comment type="subcellular location">
    <subcellularLocation>
        <location evidence="1 8">Nucleus</location>
    </subcellularLocation>
</comment>
<feature type="compositionally biased region" description="Polar residues" evidence="9">
    <location>
        <begin position="492"/>
        <end position="511"/>
    </location>
</feature>
<name>A0AAN5DAZ2_9BILA</name>
<dbReference type="GO" id="GO:0000987">
    <property type="term" value="F:cis-regulatory region sequence-specific DNA binding"/>
    <property type="evidence" value="ECO:0007669"/>
    <property type="project" value="UniProtKB-ARBA"/>
</dbReference>
<sequence length="579" mass="62304">EMGDQWTPSIWSASSLHLPPSSMASLIPIPFSGAPPSSGDLIKLEKSEPTDSLQSTYGTEGFGPSSGQTGATPYDPSFFPSMQYPGGSGHSSDMGGETFKQQKAAIFSHPLFPLLTCLFEKCELATCTPRDSSREGTNDVVSALSFNEDLEQFKKTMETQKAYYTPNKVVDDYMIEYIAMLRFHLMEVEKVHELCDNFCQRYVTCLKGKMPMDIVGEERASSSQMSPGGSPGMNTPMNHYQAPSAPPYEPQTVPLPESSMPHGLESLGGMASSSYGLTPLGVSSDGLTSSSSSMLPLAMDGSLLAVGGHSSHSNTQAAPLSMSHPPPMGPSPTLHPLHSVPSPSASSSGGNRNASTPLFDSSIINPNPASIDSTETGDESSSMCGSNEDGRESVTSDCTGGGKRKVPKVFSKEAITKFRSWLFQHLTHPYPSEEQKKQLANETGLTILQVNNWFINARRRIVQPMIDQSNRAGRGGPQVNSFRGRRRERDSSSPPTDNGATPINPNETTPYSPDVASSVAPPMVYPSGDLSYMRQSLSFPYPSFNPSMATPFMMPSMLPSATFPWPIDGLGTANITQMD</sequence>
<keyword evidence="5 8" id="KW-0539">Nucleus</keyword>
<evidence type="ECO:0000256" key="4">
    <source>
        <dbReference type="ARBA" id="ARBA00023155"/>
    </source>
</evidence>
<evidence type="ECO:0000313" key="11">
    <source>
        <dbReference type="EMBL" id="GMR59300.1"/>
    </source>
</evidence>
<dbReference type="FunFam" id="1.10.10.60:FF:000004">
    <property type="entry name" value="Meis2 homeobox isoform 2c"/>
    <property type="match status" value="1"/>
</dbReference>
<feature type="domain" description="Homeobox" evidence="10">
    <location>
        <begin position="401"/>
        <end position="464"/>
    </location>
</feature>
<dbReference type="PROSITE" id="PS50071">
    <property type="entry name" value="HOMEOBOX_2"/>
    <property type="match status" value="1"/>
</dbReference>
<dbReference type="AlphaFoldDB" id="A0AAN5DAZ2"/>
<dbReference type="SMART" id="SM00389">
    <property type="entry name" value="HOX"/>
    <property type="match status" value="1"/>
</dbReference>
<dbReference type="Gene3D" id="1.10.10.60">
    <property type="entry name" value="Homeodomain-like"/>
    <property type="match status" value="1"/>
</dbReference>
<dbReference type="Pfam" id="PF16493">
    <property type="entry name" value="Meis_PKNOX_N"/>
    <property type="match status" value="1"/>
</dbReference>
<dbReference type="SUPFAM" id="SSF46689">
    <property type="entry name" value="Homeodomain-like"/>
    <property type="match status" value="1"/>
</dbReference>
<evidence type="ECO:0000256" key="2">
    <source>
        <dbReference type="ARBA" id="ARBA00009661"/>
    </source>
</evidence>
<dbReference type="InterPro" id="IPR008422">
    <property type="entry name" value="KN_HD"/>
</dbReference>
<feature type="DNA-binding region" description="Homeobox" evidence="8">
    <location>
        <begin position="403"/>
        <end position="465"/>
    </location>
</feature>
<dbReference type="Proteomes" id="UP001328107">
    <property type="component" value="Unassembled WGS sequence"/>
</dbReference>
<feature type="region of interest" description="Disordered" evidence="9">
    <location>
        <begin position="466"/>
        <end position="517"/>
    </location>
</feature>
<dbReference type="GO" id="GO:0005634">
    <property type="term" value="C:nucleus"/>
    <property type="evidence" value="ECO:0007669"/>
    <property type="project" value="UniProtKB-SubCell"/>
</dbReference>
<feature type="region of interest" description="Disordered" evidence="9">
    <location>
        <begin position="220"/>
        <end position="258"/>
    </location>
</feature>
<dbReference type="InterPro" id="IPR009057">
    <property type="entry name" value="Homeodomain-like_sf"/>
</dbReference>
<keyword evidence="4 8" id="KW-0371">Homeobox</keyword>
<dbReference type="GO" id="GO:0048663">
    <property type="term" value="P:neuron fate commitment"/>
    <property type="evidence" value="ECO:0007669"/>
    <property type="project" value="UniProtKB-ARBA"/>
</dbReference>